<gene>
    <name evidence="1" type="ORF">HPB49_008876</name>
</gene>
<keyword evidence="2" id="KW-1185">Reference proteome</keyword>
<accession>A0ACB8DNW8</accession>
<evidence type="ECO:0000313" key="1">
    <source>
        <dbReference type="EMBL" id="KAH7974046.1"/>
    </source>
</evidence>
<sequence length="719" mass="82728">MRDSDSGIGRRAQDTHEATLVTEGAGPSRGIIFQAKGVGMRRGESPLQLPPCPGPRPAAIRKPPSIRDCAWAKDRSGASSCPRYSCFVLLAILVMTATLLVTPALLLTRLDPWRRDHFTLDEDLQRSRDHSVHPCDDFYRHVCTRWNRDHLQGYTSPLDKYEVLFDAHVIKRHLLRRIPQHPVRAQDKASALLLKCLSRRGRESSWTLQKFLLELGLSWPQKSPASRLQLLGTLVKSSLHFGIPLFWAFFVGRHPSQPNQNIIYTTFDERSIEWMVHFEWLLHYGKQGAYLRRCAEIVGGTGQSYSSMIHAVTTTHYDITKQINLFYDPVAIPAYLDLSDPELRRAVNGHLADNSQLWPDDKIVNLQPDLFAELNATHFSENNFAENFMLYLGAYTVWLFSPYVSNYLTKRMLEDIGLASLEQSFRNHMCMQALELTLPLAKWKVEYDGPGNKIYTWKLLHLTTLSVNQLGTVYGDPFRKLFSTVMSRIAVNAWNMTLTWDILDRAYAYVPFHAKAGFFDMYIRIRMAGIRMLKKSLQQPRLTVIYAPGIATYRLYRMLVAREVVIANYLRTPPLFDLRHPLPVLAAFVATLICREVVVLGRFILYYNEHFEHDLANPIFRKLGLLLEDMRRYEALVERSGFFAYDLQREWRELNAVSLALLFASNIPHLPEAQTFAKVAEEAATADFRPTFRDIPEDQVYFLLSCFAECGRDNNFQVR</sequence>
<organism evidence="1 2">
    <name type="scientific">Dermacentor silvarum</name>
    <name type="common">Tick</name>
    <dbReference type="NCBI Taxonomy" id="543639"/>
    <lineage>
        <taxon>Eukaryota</taxon>
        <taxon>Metazoa</taxon>
        <taxon>Ecdysozoa</taxon>
        <taxon>Arthropoda</taxon>
        <taxon>Chelicerata</taxon>
        <taxon>Arachnida</taxon>
        <taxon>Acari</taxon>
        <taxon>Parasitiformes</taxon>
        <taxon>Ixodida</taxon>
        <taxon>Ixodoidea</taxon>
        <taxon>Ixodidae</taxon>
        <taxon>Rhipicephalinae</taxon>
        <taxon>Dermacentor</taxon>
    </lineage>
</organism>
<protein>
    <submittedName>
        <fullName evidence="1">Uncharacterized protein</fullName>
    </submittedName>
</protein>
<reference evidence="1" key="1">
    <citation type="submission" date="2020-05" db="EMBL/GenBank/DDBJ databases">
        <title>Large-scale comparative analyses of tick genomes elucidate their genetic diversity and vector capacities.</title>
        <authorList>
            <person name="Jia N."/>
            <person name="Wang J."/>
            <person name="Shi W."/>
            <person name="Du L."/>
            <person name="Sun Y."/>
            <person name="Zhan W."/>
            <person name="Jiang J."/>
            <person name="Wang Q."/>
            <person name="Zhang B."/>
            <person name="Ji P."/>
            <person name="Sakyi L.B."/>
            <person name="Cui X."/>
            <person name="Yuan T."/>
            <person name="Jiang B."/>
            <person name="Yang W."/>
            <person name="Lam T.T.-Y."/>
            <person name="Chang Q."/>
            <person name="Ding S."/>
            <person name="Wang X."/>
            <person name="Zhu J."/>
            <person name="Ruan X."/>
            <person name="Zhao L."/>
            <person name="Wei J."/>
            <person name="Que T."/>
            <person name="Du C."/>
            <person name="Cheng J."/>
            <person name="Dai P."/>
            <person name="Han X."/>
            <person name="Huang E."/>
            <person name="Gao Y."/>
            <person name="Liu J."/>
            <person name="Shao H."/>
            <person name="Ye R."/>
            <person name="Li L."/>
            <person name="Wei W."/>
            <person name="Wang X."/>
            <person name="Wang C."/>
            <person name="Yang T."/>
            <person name="Huo Q."/>
            <person name="Li W."/>
            <person name="Guo W."/>
            <person name="Chen H."/>
            <person name="Zhou L."/>
            <person name="Ni X."/>
            <person name="Tian J."/>
            <person name="Zhou Y."/>
            <person name="Sheng Y."/>
            <person name="Liu T."/>
            <person name="Pan Y."/>
            <person name="Xia L."/>
            <person name="Li J."/>
            <person name="Zhao F."/>
            <person name="Cao W."/>
        </authorList>
    </citation>
    <scope>NUCLEOTIDE SEQUENCE</scope>
    <source>
        <strain evidence="1">Dsil-2018</strain>
    </source>
</reference>
<evidence type="ECO:0000313" key="2">
    <source>
        <dbReference type="Proteomes" id="UP000821865"/>
    </source>
</evidence>
<dbReference type="EMBL" id="CM023479">
    <property type="protein sequence ID" value="KAH7974046.1"/>
    <property type="molecule type" value="Genomic_DNA"/>
</dbReference>
<name>A0ACB8DNW8_DERSI</name>
<dbReference type="Proteomes" id="UP000821865">
    <property type="component" value="Chromosome 10"/>
</dbReference>
<proteinExistence type="predicted"/>
<comment type="caution">
    <text evidence="1">The sequence shown here is derived from an EMBL/GenBank/DDBJ whole genome shotgun (WGS) entry which is preliminary data.</text>
</comment>